<dbReference type="OrthoDB" id="9812484at2"/>
<sequence>MDKKERIIQSAIEVFSEKGIEKTTISEIVKKAGIAQGTFYLYFSSKLAVMPAIAEVMVNKILEGLHKKVSSGPIQQQINEMIHVIFDLTETYKELTKLLYTGLTQTQYVGNWEVIYAPLYDWIEELLRNGIKYQVIDPELNVKYTAKIIVGTIESAAEQAYLYDQQDANAVKEHQKELYHFLIKALGANT</sequence>
<dbReference type="InterPro" id="IPR050624">
    <property type="entry name" value="HTH-type_Tx_Regulator"/>
</dbReference>
<feature type="domain" description="HTH tetR-type" evidence="4">
    <location>
        <begin position="1"/>
        <end position="61"/>
    </location>
</feature>
<dbReference type="PROSITE" id="PS50977">
    <property type="entry name" value="HTH_TETR_2"/>
    <property type="match status" value="1"/>
</dbReference>
<dbReference type="PROSITE" id="PS01081">
    <property type="entry name" value="HTH_TETR_1"/>
    <property type="match status" value="1"/>
</dbReference>
<evidence type="ECO:0000256" key="2">
    <source>
        <dbReference type="ARBA" id="ARBA00023125"/>
    </source>
</evidence>
<dbReference type="PANTHER" id="PTHR43479:SF8">
    <property type="entry name" value="TRANSCRIPTIONAL REGULATOR, TETR FAMILY"/>
    <property type="match status" value="1"/>
</dbReference>
<proteinExistence type="predicted"/>
<dbReference type="InterPro" id="IPR023772">
    <property type="entry name" value="DNA-bd_HTH_TetR-type_CS"/>
</dbReference>
<dbReference type="GO" id="GO:0003677">
    <property type="term" value="F:DNA binding"/>
    <property type="evidence" value="ECO:0007669"/>
    <property type="project" value="UniProtKB-UniRule"/>
</dbReference>
<gene>
    <name evidence="5" type="ORF">FPQ13_05875</name>
</gene>
<feature type="DNA-binding region" description="H-T-H motif" evidence="3">
    <location>
        <begin position="24"/>
        <end position="43"/>
    </location>
</feature>
<reference evidence="5 6" key="1">
    <citation type="submission" date="2019-07" db="EMBL/GenBank/DDBJ databases">
        <title>Allobacillus sp. nov. SKP isolated from shrimp paste of Euphausiacea.</title>
        <authorList>
            <person name="Kanchanasin P."/>
            <person name="Tanasupawat S."/>
            <person name="Shi W."/>
            <person name="Wu L."/>
            <person name="Ma J."/>
        </authorList>
    </citation>
    <scope>NUCLEOTIDE SEQUENCE [LARGE SCALE GENOMIC DNA]</scope>
    <source>
        <strain evidence="5 6">SKP4-8</strain>
    </source>
</reference>
<evidence type="ECO:0000313" key="6">
    <source>
        <dbReference type="Proteomes" id="UP000316425"/>
    </source>
</evidence>
<dbReference type="EMBL" id="VMHE01000007">
    <property type="protein sequence ID" value="TSJ65880.1"/>
    <property type="molecule type" value="Genomic_DNA"/>
</dbReference>
<dbReference type="Gene3D" id="1.10.357.10">
    <property type="entry name" value="Tetracycline Repressor, domain 2"/>
    <property type="match status" value="1"/>
</dbReference>
<dbReference type="AlphaFoldDB" id="A0A556PNA7"/>
<evidence type="ECO:0000259" key="4">
    <source>
        <dbReference type="PROSITE" id="PS50977"/>
    </source>
</evidence>
<dbReference type="Pfam" id="PF17934">
    <property type="entry name" value="TetR_C_26"/>
    <property type="match status" value="1"/>
</dbReference>
<dbReference type="SUPFAM" id="SSF46689">
    <property type="entry name" value="Homeodomain-like"/>
    <property type="match status" value="1"/>
</dbReference>
<accession>A0A556PNA7</accession>
<keyword evidence="2 3" id="KW-0238">DNA-binding</keyword>
<keyword evidence="6" id="KW-1185">Reference proteome</keyword>
<keyword evidence="1" id="KW-0678">Repressor</keyword>
<dbReference type="InterPro" id="IPR036271">
    <property type="entry name" value="Tet_transcr_reg_TetR-rel_C_sf"/>
</dbReference>
<evidence type="ECO:0000256" key="1">
    <source>
        <dbReference type="ARBA" id="ARBA00022491"/>
    </source>
</evidence>
<dbReference type="Pfam" id="PF00440">
    <property type="entry name" value="TetR_N"/>
    <property type="match status" value="1"/>
</dbReference>
<name>A0A556PNA7_9BACI</name>
<dbReference type="SUPFAM" id="SSF48498">
    <property type="entry name" value="Tetracyclin repressor-like, C-terminal domain"/>
    <property type="match status" value="1"/>
</dbReference>
<comment type="caution">
    <text evidence="5">The sequence shown here is derived from an EMBL/GenBank/DDBJ whole genome shotgun (WGS) entry which is preliminary data.</text>
</comment>
<organism evidence="5 6">
    <name type="scientific">Allobacillus salarius</name>
    <dbReference type="NCBI Taxonomy" id="1955272"/>
    <lineage>
        <taxon>Bacteria</taxon>
        <taxon>Bacillati</taxon>
        <taxon>Bacillota</taxon>
        <taxon>Bacilli</taxon>
        <taxon>Bacillales</taxon>
        <taxon>Bacillaceae</taxon>
        <taxon>Allobacillus</taxon>
    </lineage>
</organism>
<evidence type="ECO:0000256" key="3">
    <source>
        <dbReference type="PROSITE-ProRule" id="PRU00335"/>
    </source>
</evidence>
<evidence type="ECO:0000313" key="5">
    <source>
        <dbReference type="EMBL" id="TSJ65880.1"/>
    </source>
</evidence>
<protein>
    <submittedName>
        <fullName evidence="5">TetR/AcrR family transcriptional regulator</fullName>
    </submittedName>
</protein>
<dbReference type="PANTHER" id="PTHR43479">
    <property type="entry name" value="ACREF/ENVCD OPERON REPRESSOR-RELATED"/>
    <property type="match status" value="1"/>
</dbReference>
<dbReference type="InterPro" id="IPR041603">
    <property type="entry name" value="YvdT_C"/>
</dbReference>
<dbReference type="InterPro" id="IPR001647">
    <property type="entry name" value="HTH_TetR"/>
</dbReference>
<dbReference type="Proteomes" id="UP000316425">
    <property type="component" value="Unassembled WGS sequence"/>
</dbReference>
<dbReference type="InterPro" id="IPR009057">
    <property type="entry name" value="Homeodomain-like_sf"/>
</dbReference>
<dbReference type="PRINTS" id="PR00455">
    <property type="entry name" value="HTHTETR"/>
</dbReference>